<accession>A0ABR2E2H0</accession>
<reference evidence="1 2" key="1">
    <citation type="journal article" date="2024" name="G3 (Bethesda)">
        <title>Genome assembly of Hibiscus sabdariffa L. provides insights into metabolisms of medicinal natural products.</title>
        <authorList>
            <person name="Kim T."/>
        </authorList>
    </citation>
    <scope>NUCLEOTIDE SEQUENCE [LARGE SCALE GENOMIC DNA]</scope>
    <source>
        <strain evidence="1">TK-2024</strain>
        <tissue evidence="1">Old leaves</tissue>
    </source>
</reference>
<evidence type="ECO:0000313" key="2">
    <source>
        <dbReference type="Proteomes" id="UP001472677"/>
    </source>
</evidence>
<comment type="caution">
    <text evidence="1">The sequence shown here is derived from an EMBL/GenBank/DDBJ whole genome shotgun (WGS) entry which is preliminary data.</text>
</comment>
<name>A0ABR2E2H0_9ROSI</name>
<dbReference type="EMBL" id="JBBPBM010000020">
    <property type="protein sequence ID" value="KAK8550765.1"/>
    <property type="molecule type" value="Genomic_DNA"/>
</dbReference>
<proteinExistence type="predicted"/>
<evidence type="ECO:0000313" key="1">
    <source>
        <dbReference type="EMBL" id="KAK8550765.1"/>
    </source>
</evidence>
<gene>
    <name evidence="1" type="ORF">V6N12_039454</name>
</gene>
<protein>
    <submittedName>
        <fullName evidence="1">Uncharacterized protein</fullName>
    </submittedName>
</protein>
<sequence length="139" mass="15241">MQFLILCRFAFRNALKVANPGFSLYKLSVEGKQSGGSFNGHVCAVYIFILCSDLNLGLGSPSSRKPVFSEKGQENKGATALEKMLPSNMLKLLMVFKTPPISSHTIQFLLGHILPLEAVHRWSLCVSPYVPKSLTGKVT</sequence>
<organism evidence="1 2">
    <name type="scientific">Hibiscus sabdariffa</name>
    <name type="common">roselle</name>
    <dbReference type="NCBI Taxonomy" id="183260"/>
    <lineage>
        <taxon>Eukaryota</taxon>
        <taxon>Viridiplantae</taxon>
        <taxon>Streptophyta</taxon>
        <taxon>Embryophyta</taxon>
        <taxon>Tracheophyta</taxon>
        <taxon>Spermatophyta</taxon>
        <taxon>Magnoliopsida</taxon>
        <taxon>eudicotyledons</taxon>
        <taxon>Gunneridae</taxon>
        <taxon>Pentapetalae</taxon>
        <taxon>rosids</taxon>
        <taxon>malvids</taxon>
        <taxon>Malvales</taxon>
        <taxon>Malvaceae</taxon>
        <taxon>Malvoideae</taxon>
        <taxon>Hibiscus</taxon>
    </lineage>
</organism>
<dbReference type="Proteomes" id="UP001472677">
    <property type="component" value="Unassembled WGS sequence"/>
</dbReference>
<keyword evidence="2" id="KW-1185">Reference proteome</keyword>